<sequence>MKQLILISLMFVLAATAGCSSRAGSAGAGALGGAAVGAGAYEYKAHRELEKLEEDYKAGRIDKKEYEIRKDQIQKGSILK</sequence>
<reference evidence="2" key="2">
    <citation type="submission" date="2021-08" db="EMBL/GenBank/DDBJ databases">
        <authorList>
            <person name="Dalcin Martins P."/>
        </authorList>
    </citation>
    <scope>NUCLEOTIDE SEQUENCE</scope>
    <source>
        <strain evidence="2">MAG_39</strain>
    </source>
</reference>
<dbReference type="Proteomes" id="UP000705867">
    <property type="component" value="Unassembled WGS sequence"/>
</dbReference>
<feature type="chain" id="PRO_5037423556" description="SHOCT domain-containing protein" evidence="1">
    <location>
        <begin position="18"/>
        <end position="80"/>
    </location>
</feature>
<reference evidence="2" key="1">
    <citation type="journal article" date="2021" name="bioRxiv">
        <title>Unraveling nitrogen, sulfur and carbon metabolic pathways and microbial community transcriptional responses to substrate deprivation and toxicity stresses in a bioreactor mimicking anoxic brackish coastal sediment conditions.</title>
        <authorList>
            <person name="Martins P.D."/>
            <person name="Echeveste M.J."/>
            <person name="Arshad A."/>
            <person name="Kurth J."/>
            <person name="Ouboter H."/>
            <person name="Jetten M.S.M."/>
            <person name="Welte C.U."/>
        </authorList>
    </citation>
    <scope>NUCLEOTIDE SEQUENCE</scope>
    <source>
        <strain evidence="2">MAG_39</strain>
    </source>
</reference>
<evidence type="ECO:0000313" key="3">
    <source>
        <dbReference type="Proteomes" id="UP000705867"/>
    </source>
</evidence>
<evidence type="ECO:0008006" key="4">
    <source>
        <dbReference type="Google" id="ProtNLM"/>
    </source>
</evidence>
<proteinExistence type="predicted"/>
<dbReference type="PROSITE" id="PS51257">
    <property type="entry name" value="PROKAR_LIPOPROTEIN"/>
    <property type="match status" value="1"/>
</dbReference>
<evidence type="ECO:0000256" key="1">
    <source>
        <dbReference type="SAM" id="SignalP"/>
    </source>
</evidence>
<keyword evidence="1" id="KW-0732">Signal</keyword>
<feature type="signal peptide" evidence="1">
    <location>
        <begin position="1"/>
        <end position="17"/>
    </location>
</feature>
<name>A0A953J6U3_9BACT</name>
<protein>
    <recommendedName>
        <fullName evidence="4">SHOCT domain-containing protein</fullName>
    </recommendedName>
</protein>
<organism evidence="2 3">
    <name type="scientific">Candidatus Nitrobium versatile</name>
    <dbReference type="NCBI Taxonomy" id="2884831"/>
    <lineage>
        <taxon>Bacteria</taxon>
        <taxon>Pseudomonadati</taxon>
        <taxon>Nitrospirota</taxon>
        <taxon>Nitrospiria</taxon>
        <taxon>Nitrospirales</taxon>
        <taxon>Nitrospiraceae</taxon>
        <taxon>Candidatus Nitrobium</taxon>
    </lineage>
</organism>
<dbReference type="EMBL" id="JAIOIV010000110">
    <property type="protein sequence ID" value="MBZ0157346.1"/>
    <property type="molecule type" value="Genomic_DNA"/>
</dbReference>
<dbReference type="AlphaFoldDB" id="A0A953J6U3"/>
<accession>A0A953J6U3</accession>
<gene>
    <name evidence="2" type="ORF">K8I29_14190</name>
</gene>
<comment type="caution">
    <text evidence="2">The sequence shown here is derived from an EMBL/GenBank/DDBJ whole genome shotgun (WGS) entry which is preliminary data.</text>
</comment>
<evidence type="ECO:0000313" key="2">
    <source>
        <dbReference type="EMBL" id="MBZ0157346.1"/>
    </source>
</evidence>